<keyword evidence="1" id="KW-0472">Membrane</keyword>
<dbReference type="Proteomes" id="UP001500141">
    <property type="component" value="Unassembled WGS sequence"/>
</dbReference>
<comment type="caution">
    <text evidence="2">The sequence shown here is derived from an EMBL/GenBank/DDBJ whole genome shotgun (WGS) entry which is preliminary data.</text>
</comment>
<feature type="transmembrane region" description="Helical" evidence="1">
    <location>
        <begin position="252"/>
        <end position="271"/>
    </location>
</feature>
<dbReference type="Pfam" id="PF04134">
    <property type="entry name" value="DCC1-like"/>
    <property type="match status" value="1"/>
</dbReference>
<evidence type="ECO:0000256" key="1">
    <source>
        <dbReference type="SAM" id="Phobius"/>
    </source>
</evidence>
<accession>A0ABP9A2G0</accession>
<evidence type="ECO:0008006" key="4">
    <source>
        <dbReference type="Google" id="ProtNLM"/>
    </source>
</evidence>
<keyword evidence="1" id="KW-0812">Transmembrane</keyword>
<sequence length="275" mass="31806">MKTLQNQTILYDEDCPLCQAYTSAFIKTGMLDENGRKPYNQICEKEAEFINIEKAANEIALVDHSNKTVLYGIDSLLKIIGTSFPIIEKIGKIPPVNYLLKKLYSFISYNRKVIIPNSKKVETKLKCEPTFNLKYRILYILFSICITTIVLFKCSAILPYIPKSNYTRELAMASGQIVFQYCFLFNKDLKTIINYLGNLMTVSLYGCLLLTPLLVINQFTDITARVALAWFFVTVLLIFLEHIRRIEILKLPKYLSFTWVLYHIIALYLILNFTL</sequence>
<feature type="transmembrane region" description="Helical" evidence="1">
    <location>
        <begin position="222"/>
        <end position="240"/>
    </location>
</feature>
<protein>
    <recommendedName>
        <fullName evidence="4">DUF393 domain-containing protein</fullName>
    </recommendedName>
</protein>
<organism evidence="2 3">
    <name type="scientific">Flavobacterium hankyongi</name>
    <dbReference type="NCBI Taxonomy" id="1176532"/>
    <lineage>
        <taxon>Bacteria</taxon>
        <taxon>Pseudomonadati</taxon>
        <taxon>Bacteroidota</taxon>
        <taxon>Flavobacteriia</taxon>
        <taxon>Flavobacteriales</taxon>
        <taxon>Flavobacteriaceae</taxon>
        <taxon>Flavobacterium</taxon>
    </lineage>
</organism>
<dbReference type="EMBL" id="BAABIP010000018">
    <property type="protein sequence ID" value="GAA4771327.1"/>
    <property type="molecule type" value="Genomic_DNA"/>
</dbReference>
<name>A0ABP9A2G0_9FLAO</name>
<reference evidence="3" key="1">
    <citation type="journal article" date="2019" name="Int. J. Syst. Evol. Microbiol.">
        <title>The Global Catalogue of Microorganisms (GCM) 10K type strain sequencing project: providing services to taxonomists for standard genome sequencing and annotation.</title>
        <authorList>
            <consortium name="The Broad Institute Genomics Platform"/>
            <consortium name="The Broad Institute Genome Sequencing Center for Infectious Disease"/>
            <person name="Wu L."/>
            <person name="Ma J."/>
        </authorList>
    </citation>
    <scope>NUCLEOTIDE SEQUENCE [LARGE SCALE GENOMIC DNA]</scope>
    <source>
        <strain evidence="3">JCM 18198</strain>
    </source>
</reference>
<keyword evidence="3" id="KW-1185">Reference proteome</keyword>
<feature type="transmembrane region" description="Helical" evidence="1">
    <location>
        <begin position="193"/>
        <end position="216"/>
    </location>
</feature>
<feature type="transmembrane region" description="Helical" evidence="1">
    <location>
        <begin position="137"/>
        <end position="158"/>
    </location>
</feature>
<evidence type="ECO:0000313" key="3">
    <source>
        <dbReference type="Proteomes" id="UP001500141"/>
    </source>
</evidence>
<gene>
    <name evidence="2" type="ORF">GCM10023230_21970</name>
</gene>
<evidence type="ECO:0000313" key="2">
    <source>
        <dbReference type="EMBL" id="GAA4771327.1"/>
    </source>
</evidence>
<proteinExistence type="predicted"/>
<dbReference type="InterPro" id="IPR007263">
    <property type="entry name" value="DCC1-like"/>
</dbReference>
<keyword evidence="1" id="KW-1133">Transmembrane helix</keyword>
<dbReference type="RefSeq" id="WP_264544569.1">
    <property type="nucleotide sequence ID" value="NZ_BAABIP010000018.1"/>
</dbReference>